<evidence type="ECO:0000313" key="4">
    <source>
        <dbReference type="EMBL" id="KXN73644.1"/>
    </source>
</evidence>
<dbReference type="SUPFAM" id="SSF51735">
    <property type="entry name" value="NAD(P)-binding Rossmann-fold domains"/>
    <property type="match status" value="1"/>
</dbReference>
<protein>
    <recommendedName>
        <fullName evidence="3">Carrier domain-containing protein</fullName>
    </recommendedName>
</protein>
<dbReference type="OMA" id="CHYILAL"/>
<keyword evidence="1" id="KW-0596">Phosphopantetheine</keyword>
<dbReference type="AlphaFoldDB" id="A0A137PF65"/>
<dbReference type="PROSITE" id="PS50075">
    <property type="entry name" value="CARRIER"/>
    <property type="match status" value="1"/>
</dbReference>
<proteinExistence type="predicted"/>
<dbReference type="Gene3D" id="1.10.1200.10">
    <property type="entry name" value="ACP-like"/>
    <property type="match status" value="1"/>
</dbReference>
<accession>A0A137PF65</accession>
<organism evidence="4 5">
    <name type="scientific">Conidiobolus coronatus (strain ATCC 28846 / CBS 209.66 / NRRL 28638)</name>
    <name type="common">Delacroixia coronata</name>
    <dbReference type="NCBI Taxonomy" id="796925"/>
    <lineage>
        <taxon>Eukaryota</taxon>
        <taxon>Fungi</taxon>
        <taxon>Fungi incertae sedis</taxon>
        <taxon>Zoopagomycota</taxon>
        <taxon>Entomophthoromycotina</taxon>
        <taxon>Entomophthoromycetes</taxon>
        <taxon>Entomophthorales</taxon>
        <taxon>Ancylistaceae</taxon>
        <taxon>Conidiobolus</taxon>
    </lineage>
</organism>
<evidence type="ECO:0000313" key="5">
    <source>
        <dbReference type="Proteomes" id="UP000070444"/>
    </source>
</evidence>
<keyword evidence="2" id="KW-0597">Phosphoprotein</keyword>
<evidence type="ECO:0000259" key="3">
    <source>
        <dbReference type="PROSITE" id="PS50075"/>
    </source>
</evidence>
<name>A0A137PF65_CONC2</name>
<sequence>MSLYDDNEEIYELVIKKEELGLFNRVEDYRTKDLFKNITWNPRVVGEYHSRCDDILVHITGEKTNPIPMEDLLNQCSVVARSVILGKNHTLNHCMIQLDWSKVGLIDFETAMELVREQVKLVNDASPSHSRLLQDCIHILGRDQEIMVTVKGNVIRQVNYNLYKHLVEDTKILDLPTPTEPDSAFLNITKIISEALNLPEKIDPDENFFKIGMDSLSALIVVKKLQHSFSNFVFNVSQIYKLKTVNNIMDYMDQNFVIEEFTVHNIQHKIDSMIDRYISKFADYTNAECNRRAGKRSVLVVGSNGSLACHYILALLHREDVDRVIGLIRGGQFEDKTDYQVFIMKQKGLFIHQRVLHKLQCFSADMHLSNFNLPESVYRDIFDNVTEVTQVGWRMNFLNSLEDFEDCIETTSNLLEFCLQNPKNPKIFNFISTIAPTVPTYKIEYNGIIPETPTSVSEQICYQVAKTKNLPVNVFRVGELSGDQSFGQWNMKEFLPLLIRAIVKLKVYPNLSSKSISWVPIDLAAKSLADLGHFKTQNPELYTIVNPQKSEWKPTKEIQLTYALDYGN</sequence>
<evidence type="ECO:0000256" key="1">
    <source>
        <dbReference type="ARBA" id="ARBA00022450"/>
    </source>
</evidence>
<dbReference type="Pfam" id="PF07993">
    <property type="entry name" value="NAD_binding_4"/>
    <property type="match status" value="2"/>
</dbReference>
<dbReference type="Gene3D" id="3.40.50.720">
    <property type="entry name" value="NAD(P)-binding Rossmann-like Domain"/>
    <property type="match status" value="1"/>
</dbReference>
<dbReference type="Pfam" id="PF00550">
    <property type="entry name" value="PP-binding"/>
    <property type="match status" value="1"/>
</dbReference>
<dbReference type="PANTHER" id="PTHR43439:SF2">
    <property type="entry name" value="ENZYME, PUTATIVE (JCVI)-RELATED"/>
    <property type="match status" value="1"/>
</dbReference>
<dbReference type="EMBL" id="KQ964433">
    <property type="protein sequence ID" value="KXN73644.1"/>
    <property type="molecule type" value="Genomic_DNA"/>
</dbReference>
<dbReference type="PANTHER" id="PTHR43439">
    <property type="entry name" value="PHENYLACETATE-COENZYME A LIGASE"/>
    <property type="match status" value="1"/>
</dbReference>
<feature type="domain" description="Carrier" evidence="3">
    <location>
        <begin position="179"/>
        <end position="256"/>
    </location>
</feature>
<dbReference type="STRING" id="796925.A0A137PF65"/>
<dbReference type="OrthoDB" id="429813at2759"/>
<reference evidence="4 5" key="1">
    <citation type="journal article" date="2015" name="Genome Biol. Evol.">
        <title>Phylogenomic analyses indicate that early fungi evolved digesting cell walls of algal ancestors of land plants.</title>
        <authorList>
            <person name="Chang Y."/>
            <person name="Wang S."/>
            <person name="Sekimoto S."/>
            <person name="Aerts A.L."/>
            <person name="Choi C."/>
            <person name="Clum A."/>
            <person name="LaButti K.M."/>
            <person name="Lindquist E.A."/>
            <person name="Yee Ngan C."/>
            <person name="Ohm R.A."/>
            <person name="Salamov A.A."/>
            <person name="Grigoriev I.V."/>
            <person name="Spatafora J.W."/>
            <person name="Berbee M.L."/>
        </authorList>
    </citation>
    <scope>NUCLEOTIDE SEQUENCE [LARGE SCALE GENOMIC DNA]</scope>
    <source>
        <strain evidence="4 5">NRRL 28638</strain>
    </source>
</reference>
<evidence type="ECO:0000256" key="2">
    <source>
        <dbReference type="ARBA" id="ARBA00022553"/>
    </source>
</evidence>
<dbReference type="InterPro" id="IPR051414">
    <property type="entry name" value="Adenylate-forming_Reductase"/>
</dbReference>
<dbReference type="Proteomes" id="UP000070444">
    <property type="component" value="Unassembled WGS sequence"/>
</dbReference>
<gene>
    <name evidence="4" type="ORF">CONCODRAFT_3325</name>
</gene>
<dbReference type="InterPro" id="IPR013120">
    <property type="entry name" value="FAR_NAD-bd"/>
</dbReference>
<dbReference type="InterPro" id="IPR009081">
    <property type="entry name" value="PP-bd_ACP"/>
</dbReference>
<dbReference type="Pfam" id="PF23562">
    <property type="entry name" value="AMP-binding_C_3"/>
    <property type="match status" value="1"/>
</dbReference>
<dbReference type="InterPro" id="IPR036736">
    <property type="entry name" value="ACP-like_sf"/>
</dbReference>
<keyword evidence="5" id="KW-1185">Reference proteome</keyword>
<dbReference type="InterPro" id="IPR036291">
    <property type="entry name" value="NAD(P)-bd_dom_sf"/>
</dbReference>
<dbReference type="SUPFAM" id="SSF47336">
    <property type="entry name" value="ACP-like"/>
    <property type="match status" value="1"/>
</dbReference>